<feature type="region of interest" description="Disordered" evidence="1">
    <location>
        <begin position="701"/>
        <end position="742"/>
    </location>
</feature>
<sequence length="755" mass="83961">MDPVSLVVASASAGKICVSLGWSLKKFMDGAKIADKRIESLIHDIKTFGNIPDVLKETVHDPKVQSWAESGGNVRSYWEELLVCLQDSEKTLVGLEQTVSRINKSAQILDSARKELRLQVAADEIGMYQHQVSSSKSTMQVLLNTAILQGPIKLQKKDATNMLLPRSDETQQMIFNLGVLFNQKMASLEQSFQSSSDSKSPGVTLMDQRPHYESLAKMKKGLVAASSVISSASTTLGRGPTGGSTVFNGSEIGDLLSPERSEMTLSWVERISESDELSITRNDPSRFKQRVPLEQSDPEDDPELGEEMVLTFFGFAQEHLQMKEFDDAESNLKECMDRVWDSISRGHPCEISLKTLGDTVNDLVLIFKALQEFDKAQRLLREKINLFRRAPGDNTTVIWSDVLVLIEILLEKGDHEEALKHGRDAERWYRAHKVSGLEGRKKALELIAKIYIKTGKERNAKGYLAIVRRLSRVDLSGNPILAESTISVSSPSRLQETEGDSMSQAPQESQQATSSALNFHRVFISEPNWTINGDPREEKGVISNSDRASCLEVFPLEADVGVNESLYTSTQNTGGANLESEIISTSQNNTSDITPVDCTILVPHRELEKYPIPTDEYHGPDLGLVTYGSDPIFLPPYNVPYDEHLPKNNTTPQAESHGRHALPQTQQTEDEGARTIGISPNGIENRESARSYKIVEEGMILPPPTKLNPRSNETYMDRPPRRSRSTDAMLNGRYGNSGRPRKSFFSAVASTLKRR</sequence>
<dbReference type="OrthoDB" id="195446at2759"/>
<feature type="region of interest" description="Disordered" evidence="1">
    <location>
        <begin position="279"/>
        <end position="303"/>
    </location>
</feature>
<protein>
    <recommendedName>
        <fullName evidence="4">Fungal N-terminal domain-containing protein</fullName>
    </recommendedName>
</protein>
<dbReference type="Gene3D" id="1.25.40.10">
    <property type="entry name" value="Tetratricopeptide repeat domain"/>
    <property type="match status" value="1"/>
</dbReference>
<dbReference type="SUPFAM" id="SSF48452">
    <property type="entry name" value="TPR-like"/>
    <property type="match status" value="1"/>
</dbReference>
<evidence type="ECO:0000313" key="3">
    <source>
        <dbReference type="Proteomes" id="UP000799757"/>
    </source>
</evidence>
<keyword evidence="3" id="KW-1185">Reference proteome</keyword>
<name>A0A6A6X8G4_9PLEO</name>
<proteinExistence type="predicted"/>
<evidence type="ECO:0008006" key="4">
    <source>
        <dbReference type="Google" id="ProtNLM"/>
    </source>
</evidence>
<evidence type="ECO:0000313" key="2">
    <source>
        <dbReference type="EMBL" id="KAF2792652.1"/>
    </source>
</evidence>
<dbReference type="Proteomes" id="UP000799757">
    <property type="component" value="Unassembled WGS sequence"/>
</dbReference>
<reference evidence="2" key="1">
    <citation type="journal article" date="2020" name="Stud. Mycol.">
        <title>101 Dothideomycetes genomes: a test case for predicting lifestyles and emergence of pathogens.</title>
        <authorList>
            <person name="Haridas S."/>
            <person name="Albert R."/>
            <person name="Binder M."/>
            <person name="Bloem J."/>
            <person name="Labutti K."/>
            <person name="Salamov A."/>
            <person name="Andreopoulos B."/>
            <person name="Baker S."/>
            <person name="Barry K."/>
            <person name="Bills G."/>
            <person name="Bluhm B."/>
            <person name="Cannon C."/>
            <person name="Castanera R."/>
            <person name="Culley D."/>
            <person name="Daum C."/>
            <person name="Ezra D."/>
            <person name="Gonzalez J."/>
            <person name="Henrissat B."/>
            <person name="Kuo A."/>
            <person name="Liang C."/>
            <person name="Lipzen A."/>
            <person name="Lutzoni F."/>
            <person name="Magnuson J."/>
            <person name="Mondo S."/>
            <person name="Nolan M."/>
            <person name="Ohm R."/>
            <person name="Pangilinan J."/>
            <person name="Park H.-J."/>
            <person name="Ramirez L."/>
            <person name="Alfaro M."/>
            <person name="Sun H."/>
            <person name="Tritt A."/>
            <person name="Yoshinaga Y."/>
            <person name="Zwiers L.-H."/>
            <person name="Turgeon B."/>
            <person name="Goodwin S."/>
            <person name="Spatafora J."/>
            <person name="Crous P."/>
            <person name="Grigoriev I."/>
        </authorList>
    </citation>
    <scope>NUCLEOTIDE SEQUENCE</scope>
    <source>
        <strain evidence="2">CBS 109.77</strain>
    </source>
</reference>
<gene>
    <name evidence="2" type="ORF">K505DRAFT_338484</name>
</gene>
<accession>A0A6A6X8G4</accession>
<evidence type="ECO:0000256" key="1">
    <source>
        <dbReference type="SAM" id="MobiDB-lite"/>
    </source>
</evidence>
<feature type="region of interest" description="Disordered" evidence="1">
    <location>
        <begin position="645"/>
        <end position="683"/>
    </location>
</feature>
<organism evidence="2 3">
    <name type="scientific">Melanomma pulvis-pyrius CBS 109.77</name>
    <dbReference type="NCBI Taxonomy" id="1314802"/>
    <lineage>
        <taxon>Eukaryota</taxon>
        <taxon>Fungi</taxon>
        <taxon>Dikarya</taxon>
        <taxon>Ascomycota</taxon>
        <taxon>Pezizomycotina</taxon>
        <taxon>Dothideomycetes</taxon>
        <taxon>Pleosporomycetidae</taxon>
        <taxon>Pleosporales</taxon>
        <taxon>Melanommataceae</taxon>
        <taxon>Melanomma</taxon>
    </lineage>
</organism>
<dbReference type="EMBL" id="MU001960">
    <property type="protein sequence ID" value="KAF2792652.1"/>
    <property type="molecule type" value="Genomic_DNA"/>
</dbReference>
<dbReference type="AlphaFoldDB" id="A0A6A6X8G4"/>
<feature type="region of interest" description="Disordered" evidence="1">
    <location>
        <begin position="487"/>
        <end position="512"/>
    </location>
</feature>
<dbReference type="InterPro" id="IPR011990">
    <property type="entry name" value="TPR-like_helical_dom_sf"/>
</dbReference>